<gene>
    <name evidence="2" type="ORF">C9J01_26680</name>
</gene>
<comment type="caution">
    <text evidence="2">The sequence shown here is derived from an EMBL/GenBank/DDBJ whole genome shotgun (WGS) entry which is preliminary data.</text>
</comment>
<name>A0A2T3N2C1_9GAMM</name>
<dbReference type="SUPFAM" id="SSF51556">
    <property type="entry name" value="Metallo-dependent hydrolases"/>
    <property type="match status" value="1"/>
</dbReference>
<keyword evidence="1" id="KW-1133">Transmembrane helix</keyword>
<protein>
    <submittedName>
        <fullName evidence="2">Peptidase M19</fullName>
    </submittedName>
</protein>
<dbReference type="AlphaFoldDB" id="A0A2T3N2C1"/>
<proteinExistence type="predicted"/>
<dbReference type="Proteomes" id="UP000241346">
    <property type="component" value="Unassembled WGS sequence"/>
</dbReference>
<feature type="transmembrane region" description="Helical" evidence="1">
    <location>
        <begin position="7"/>
        <end position="30"/>
    </location>
</feature>
<organism evidence="2 3">
    <name type="scientific">Photobacterium rosenbergii</name>
    <dbReference type="NCBI Taxonomy" id="294936"/>
    <lineage>
        <taxon>Bacteria</taxon>
        <taxon>Pseudomonadati</taxon>
        <taxon>Pseudomonadota</taxon>
        <taxon>Gammaproteobacteria</taxon>
        <taxon>Vibrionales</taxon>
        <taxon>Vibrionaceae</taxon>
        <taxon>Photobacterium</taxon>
    </lineage>
</organism>
<dbReference type="EMBL" id="PYMB01000031">
    <property type="protein sequence ID" value="PSW06375.1"/>
    <property type="molecule type" value="Genomic_DNA"/>
</dbReference>
<dbReference type="PANTHER" id="PTHR10443">
    <property type="entry name" value="MICROSOMAL DIPEPTIDASE"/>
    <property type="match status" value="1"/>
</dbReference>
<keyword evidence="1" id="KW-0472">Membrane</keyword>
<dbReference type="InterPro" id="IPR008257">
    <property type="entry name" value="Pept_M19"/>
</dbReference>
<dbReference type="GO" id="GO:0070573">
    <property type="term" value="F:metallodipeptidase activity"/>
    <property type="evidence" value="ECO:0007669"/>
    <property type="project" value="InterPro"/>
</dbReference>
<dbReference type="Pfam" id="PF01244">
    <property type="entry name" value="Peptidase_M19"/>
    <property type="match status" value="1"/>
</dbReference>
<accession>A0A2T3N2C1</accession>
<evidence type="ECO:0000313" key="2">
    <source>
        <dbReference type="EMBL" id="PSW06375.1"/>
    </source>
</evidence>
<sequence>MQMKRHLLTTASISLIALVVIVLLVLRFIILKSVDGKNNNVLESPPYSVSDENRRFHLQAFVADLHADPLLWGRDLRKKNKLGHIDIPRLIEGGIDLQVFGVVTKVPKVRNYSSTRNDSDILPLLFISSWRSPITWFSPKQRALVQAAELNQLAKQSELTLVLRKKDLSVGGVKGLLSLEGMHALQGGSDALNEFYLAGYRMMGLTHHFDNQFAGSAHGIEKGGLTTLGQDLIPQLESLGITIDLAHASPLAFKETLELATKPVVVSHGGVQGTCPGKRNLTDEQIHAVAQNGGVIGIGYWKSAVCDTSIEGIVKAILYTIEVAGIDHVGLGSDFDGNVITPFDTTGVPMITAALLAQGLSQEDTQKVLGGNVLRVLKLNLPD</sequence>
<keyword evidence="1" id="KW-0812">Transmembrane</keyword>
<dbReference type="Gene3D" id="3.20.20.140">
    <property type="entry name" value="Metal-dependent hydrolases"/>
    <property type="match status" value="1"/>
</dbReference>
<dbReference type="RefSeq" id="WP_107301120.1">
    <property type="nucleotide sequence ID" value="NZ_PYMB01000031.1"/>
</dbReference>
<dbReference type="PANTHER" id="PTHR10443:SF12">
    <property type="entry name" value="DIPEPTIDASE"/>
    <property type="match status" value="1"/>
</dbReference>
<evidence type="ECO:0000313" key="3">
    <source>
        <dbReference type="Proteomes" id="UP000241346"/>
    </source>
</evidence>
<reference evidence="2 3" key="1">
    <citation type="submission" date="2018-03" db="EMBL/GenBank/DDBJ databases">
        <title>Whole genome sequencing of Histamine producing bacteria.</title>
        <authorList>
            <person name="Butler K."/>
        </authorList>
    </citation>
    <scope>NUCLEOTIDE SEQUENCE [LARGE SCALE GENOMIC DNA]</scope>
    <source>
        <strain evidence="2 3">DSM 19138</strain>
    </source>
</reference>
<dbReference type="PROSITE" id="PS51365">
    <property type="entry name" value="RENAL_DIPEPTIDASE_2"/>
    <property type="match status" value="1"/>
</dbReference>
<dbReference type="InterPro" id="IPR032466">
    <property type="entry name" value="Metal_Hydrolase"/>
</dbReference>
<dbReference type="OrthoDB" id="9804920at2"/>
<dbReference type="GO" id="GO:0006508">
    <property type="term" value="P:proteolysis"/>
    <property type="evidence" value="ECO:0007669"/>
    <property type="project" value="InterPro"/>
</dbReference>
<evidence type="ECO:0000256" key="1">
    <source>
        <dbReference type="SAM" id="Phobius"/>
    </source>
</evidence>